<keyword evidence="1" id="KW-1133">Transmembrane helix</keyword>
<feature type="transmembrane region" description="Helical" evidence="1">
    <location>
        <begin position="21"/>
        <end position="54"/>
    </location>
</feature>
<accession>A0A5C6UFD8</accession>
<keyword evidence="1" id="KW-0472">Membrane</keyword>
<feature type="transmembrane region" description="Helical" evidence="1">
    <location>
        <begin position="168"/>
        <end position="193"/>
    </location>
</feature>
<dbReference type="Proteomes" id="UP000321250">
    <property type="component" value="Unassembled WGS sequence"/>
</dbReference>
<dbReference type="AlphaFoldDB" id="A0A5C6UFD8"/>
<sequence length="248" mass="24936">MTVDTPPSLHRILPRTDPLPVILVTGTAILVEAIFAGGPKALLADLALIAVVVAAGERRYTAMLIAAGLACGLVAYGAMLLPVAIGVAIRRRVRAPLLLLTPVAAAATAMALGAMPLPDGRGMIGLAAITPDGAADGLLLAVGIGASAWVTASLTTRSLHGRALISTATMVALGAALVIQQTSMAIPVALAVLAPDRRVLAAVVAASALAASALPLAATLALVTALILLWRPHVRSAANDNPRLAVLR</sequence>
<gene>
    <name evidence="2" type="ORF">FSB78_11170</name>
</gene>
<feature type="transmembrane region" description="Helical" evidence="1">
    <location>
        <begin position="97"/>
        <end position="117"/>
    </location>
</feature>
<reference evidence="2 3" key="1">
    <citation type="journal article" date="2013" name="Antonie Van Leeuwenhoek">
        <title>Sphingomonas ginsenosidivorax sp. nov., with the ability to transform ginsenosides.</title>
        <authorList>
            <person name="Jin X.F."/>
            <person name="Kim J.K."/>
            <person name="Liu Q.M."/>
            <person name="Kang M.S."/>
            <person name="He D."/>
            <person name="Jin F.X."/>
            <person name="Kim S.C."/>
            <person name="Im W.T."/>
        </authorList>
    </citation>
    <scope>NUCLEOTIDE SEQUENCE [LARGE SCALE GENOMIC DNA]</scope>
    <source>
        <strain evidence="2 3">KHI67</strain>
    </source>
</reference>
<dbReference type="RefSeq" id="WP_147082717.1">
    <property type="nucleotide sequence ID" value="NZ_VOQR01000001.1"/>
</dbReference>
<keyword evidence="3" id="KW-1185">Reference proteome</keyword>
<protein>
    <submittedName>
        <fullName evidence="2">Uncharacterized protein</fullName>
    </submittedName>
</protein>
<comment type="caution">
    <text evidence="2">The sequence shown here is derived from an EMBL/GenBank/DDBJ whole genome shotgun (WGS) entry which is preliminary data.</text>
</comment>
<name>A0A5C6UFD8_9SPHN</name>
<evidence type="ECO:0000313" key="3">
    <source>
        <dbReference type="Proteomes" id="UP000321250"/>
    </source>
</evidence>
<dbReference type="EMBL" id="VOQR01000001">
    <property type="protein sequence ID" value="TXC71439.1"/>
    <property type="molecule type" value="Genomic_DNA"/>
</dbReference>
<evidence type="ECO:0000256" key="1">
    <source>
        <dbReference type="SAM" id="Phobius"/>
    </source>
</evidence>
<feature type="transmembrane region" description="Helical" evidence="1">
    <location>
        <begin position="60"/>
        <end position="85"/>
    </location>
</feature>
<evidence type="ECO:0000313" key="2">
    <source>
        <dbReference type="EMBL" id="TXC71439.1"/>
    </source>
</evidence>
<feature type="transmembrane region" description="Helical" evidence="1">
    <location>
        <begin position="199"/>
        <end position="230"/>
    </location>
</feature>
<proteinExistence type="predicted"/>
<keyword evidence="1" id="KW-0812">Transmembrane</keyword>
<organism evidence="2 3">
    <name type="scientific">Sphingomonas ginsenosidivorax</name>
    <dbReference type="NCBI Taxonomy" id="862135"/>
    <lineage>
        <taxon>Bacteria</taxon>
        <taxon>Pseudomonadati</taxon>
        <taxon>Pseudomonadota</taxon>
        <taxon>Alphaproteobacteria</taxon>
        <taxon>Sphingomonadales</taxon>
        <taxon>Sphingomonadaceae</taxon>
        <taxon>Sphingomonas</taxon>
    </lineage>
</organism>
<feature type="transmembrane region" description="Helical" evidence="1">
    <location>
        <begin position="137"/>
        <end position="156"/>
    </location>
</feature>